<dbReference type="Pfam" id="PF04149">
    <property type="entry name" value="DUF397"/>
    <property type="match status" value="1"/>
</dbReference>
<keyword evidence="3" id="KW-1185">Reference proteome</keyword>
<comment type="caution">
    <text evidence="2">The sequence shown here is derived from an EMBL/GenBank/DDBJ whole genome shotgun (WGS) entry which is preliminary data.</text>
</comment>
<evidence type="ECO:0000313" key="3">
    <source>
        <dbReference type="Proteomes" id="UP001501509"/>
    </source>
</evidence>
<protein>
    <submittedName>
        <fullName evidence="2">DUF397 domain-containing protein</fullName>
    </submittedName>
</protein>
<dbReference type="EMBL" id="BAAATD010000004">
    <property type="protein sequence ID" value="GAA2600800.1"/>
    <property type="molecule type" value="Genomic_DNA"/>
</dbReference>
<gene>
    <name evidence="2" type="ORF">GCM10010411_38090</name>
</gene>
<evidence type="ECO:0000313" key="2">
    <source>
        <dbReference type="EMBL" id="GAA2600800.1"/>
    </source>
</evidence>
<dbReference type="InterPro" id="IPR007278">
    <property type="entry name" value="DUF397"/>
</dbReference>
<reference evidence="3" key="1">
    <citation type="journal article" date="2019" name="Int. J. Syst. Evol. Microbiol.">
        <title>The Global Catalogue of Microorganisms (GCM) 10K type strain sequencing project: providing services to taxonomists for standard genome sequencing and annotation.</title>
        <authorList>
            <consortium name="The Broad Institute Genomics Platform"/>
            <consortium name="The Broad Institute Genome Sequencing Center for Infectious Disease"/>
            <person name="Wu L."/>
            <person name="Ma J."/>
        </authorList>
    </citation>
    <scope>NUCLEOTIDE SEQUENCE [LARGE SCALE GENOMIC DNA]</scope>
    <source>
        <strain evidence="3">JCM 6833</strain>
    </source>
</reference>
<accession>A0ABP6C653</accession>
<evidence type="ECO:0000259" key="1">
    <source>
        <dbReference type="Pfam" id="PF04149"/>
    </source>
</evidence>
<proteinExistence type="predicted"/>
<feature type="domain" description="DUF397" evidence="1">
    <location>
        <begin position="7"/>
        <end position="59"/>
    </location>
</feature>
<organism evidence="2 3">
    <name type="scientific">Actinomadura fulvescens</name>
    <dbReference type="NCBI Taxonomy" id="46160"/>
    <lineage>
        <taxon>Bacteria</taxon>
        <taxon>Bacillati</taxon>
        <taxon>Actinomycetota</taxon>
        <taxon>Actinomycetes</taxon>
        <taxon>Streptosporangiales</taxon>
        <taxon>Thermomonosporaceae</taxon>
        <taxon>Actinomadura</taxon>
    </lineage>
</organism>
<name>A0ABP6C653_9ACTN</name>
<sequence>MDLSDVTWRKSSRSTSQGGECVELAEVPSIIAVRDSTDPQGPVLTFGHDAFRRFMDGIKNA</sequence>
<dbReference type="RefSeq" id="WP_344542571.1">
    <property type="nucleotide sequence ID" value="NZ_BAAATD010000004.1"/>
</dbReference>
<dbReference type="Proteomes" id="UP001501509">
    <property type="component" value="Unassembled WGS sequence"/>
</dbReference>